<dbReference type="SUPFAM" id="SSF47413">
    <property type="entry name" value="lambda repressor-like DNA-binding domains"/>
    <property type="match status" value="1"/>
</dbReference>
<dbReference type="SMART" id="SM00530">
    <property type="entry name" value="HTH_XRE"/>
    <property type="match status" value="1"/>
</dbReference>
<gene>
    <name evidence="2" type="ORF">GCM10010387_04350</name>
</gene>
<dbReference type="CDD" id="cd00093">
    <property type="entry name" value="HTH_XRE"/>
    <property type="match status" value="1"/>
</dbReference>
<dbReference type="Gene3D" id="1.10.260.40">
    <property type="entry name" value="lambda repressor-like DNA-binding domains"/>
    <property type="match status" value="1"/>
</dbReference>
<dbReference type="Pfam" id="PF19054">
    <property type="entry name" value="DUF5753"/>
    <property type="match status" value="1"/>
</dbReference>
<dbReference type="InterPro" id="IPR043917">
    <property type="entry name" value="DUF5753"/>
</dbReference>
<dbReference type="AlphaFoldDB" id="A0A918UIV7"/>
<dbReference type="PROSITE" id="PS50943">
    <property type="entry name" value="HTH_CROC1"/>
    <property type="match status" value="1"/>
</dbReference>
<dbReference type="InterPro" id="IPR010982">
    <property type="entry name" value="Lambda_DNA-bd_dom_sf"/>
</dbReference>
<dbReference type="EMBL" id="BMWG01000001">
    <property type="protein sequence ID" value="GGZ15190.1"/>
    <property type="molecule type" value="Genomic_DNA"/>
</dbReference>
<dbReference type="InterPro" id="IPR001387">
    <property type="entry name" value="Cro/C1-type_HTH"/>
</dbReference>
<comment type="caution">
    <text evidence="2">The sequence shown here is derived from an EMBL/GenBank/DDBJ whole genome shotgun (WGS) entry which is preliminary data.</text>
</comment>
<name>A0A918UIV7_9ACTN</name>
<evidence type="ECO:0000313" key="3">
    <source>
        <dbReference type="Proteomes" id="UP000630936"/>
    </source>
</evidence>
<keyword evidence="3" id="KW-1185">Reference proteome</keyword>
<dbReference type="GO" id="GO:0003677">
    <property type="term" value="F:DNA binding"/>
    <property type="evidence" value="ECO:0007669"/>
    <property type="project" value="InterPro"/>
</dbReference>
<sequence length="271" mass="30274">MDHEANQEPLNPVEQFGVHVKEMRTARDISVRGLGSAIGYSGAYVSTVENGKQVPSEKFATGCDRVFGTGTMLLRQWQAAVDGDHPSWFEPYTQQERKAVKILDYTTLFIPGLFQTPEYARALYRASAPRLSAVAIESRLAARMRRHEVLEQENPPEVWLVLHEACLRTLVGSRQVMAEQLERLVAEAEAPNVTIQLMPFGTVTSSSAPFILLMFDRKPTVLHVEGPHGGRPVETPKVVARALSIFDRLRAEALGHDASVARIQEIRKEYL</sequence>
<dbReference type="RefSeq" id="WP_190121081.1">
    <property type="nucleotide sequence ID" value="NZ_BMWG01000001.1"/>
</dbReference>
<dbReference type="Pfam" id="PF13560">
    <property type="entry name" value="HTH_31"/>
    <property type="match status" value="1"/>
</dbReference>
<protein>
    <submittedName>
        <fullName evidence="2">Transcriptional regulator</fullName>
    </submittedName>
</protein>
<accession>A0A918UIV7</accession>
<evidence type="ECO:0000259" key="1">
    <source>
        <dbReference type="PROSITE" id="PS50943"/>
    </source>
</evidence>
<evidence type="ECO:0000313" key="2">
    <source>
        <dbReference type="EMBL" id="GGZ15190.1"/>
    </source>
</evidence>
<reference evidence="2" key="1">
    <citation type="journal article" date="2014" name="Int. J. Syst. Evol. Microbiol.">
        <title>Complete genome sequence of Corynebacterium casei LMG S-19264T (=DSM 44701T), isolated from a smear-ripened cheese.</title>
        <authorList>
            <consortium name="US DOE Joint Genome Institute (JGI-PGF)"/>
            <person name="Walter F."/>
            <person name="Albersmeier A."/>
            <person name="Kalinowski J."/>
            <person name="Ruckert C."/>
        </authorList>
    </citation>
    <scope>NUCLEOTIDE SEQUENCE</scope>
    <source>
        <strain evidence="2">JCM 4988</strain>
    </source>
</reference>
<proteinExistence type="predicted"/>
<reference evidence="2" key="2">
    <citation type="submission" date="2020-09" db="EMBL/GenBank/DDBJ databases">
        <authorList>
            <person name="Sun Q."/>
            <person name="Ohkuma M."/>
        </authorList>
    </citation>
    <scope>NUCLEOTIDE SEQUENCE</scope>
    <source>
        <strain evidence="2">JCM 4988</strain>
    </source>
</reference>
<organism evidence="2 3">
    <name type="scientific">Streptomyces inusitatus</name>
    <dbReference type="NCBI Taxonomy" id="68221"/>
    <lineage>
        <taxon>Bacteria</taxon>
        <taxon>Bacillati</taxon>
        <taxon>Actinomycetota</taxon>
        <taxon>Actinomycetes</taxon>
        <taxon>Kitasatosporales</taxon>
        <taxon>Streptomycetaceae</taxon>
        <taxon>Streptomyces</taxon>
    </lineage>
</organism>
<dbReference type="Proteomes" id="UP000630936">
    <property type="component" value="Unassembled WGS sequence"/>
</dbReference>
<feature type="domain" description="HTH cro/C1-type" evidence="1">
    <location>
        <begin position="20"/>
        <end position="56"/>
    </location>
</feature>